<keyword evidence="2" id="KW-1185">Reference proteome</keyword>
<reference evidence="1 2" key="1">
    <citation type="submission" date="2013-12" db="EMBL/GenBank/DDBJ databases">
        <authorList>
            <consortium name="DOE Joint Genome Institute"/>
            <person name="Muyzer G."/>
            <person name="Huntemann M."/>
            <person name="Han J."/>
            <person name="Chen A."/>
            <person name="Kyrpides N."/>
            <person name="Mavromatis K."/>
            <person name="Markowitz V."/>
            <person name="Palaniappan K."/>
            <person name="Ivanova N."/>
            <person name="Schaumberg A."/>
            <person name="Pati A."/>
            <person name="Liolios K."/>
            <person name="Nordberg H.P."/>
            <person name="Cantor M.N."/>
            <person name="Hua S.X."/>
            <person name="Woyke T."/>
        </authorList>
    </citation>
    <scope>NUCLEOTIDE SEQUENCE [LARGE SCALE GENOMIC DNA]</scope>
    <source>
        <strain evidence="1 2">ARh 1</strain>
    </source>
</reference>
<sequence>MRVIMMMLVLLVLALLVARQWGGVAGPGARVPGAGTEQPASQVPRHVQDLPAFEREMRRIMDDAARDRMEAAGQ</sequence>
<proteinExistence type="predicted"/>
<evidence type="ECO:0000313" key="2">
    <source>
        <dbReference type="Proteomes" id="UP000005289"/>
    </source>
</evidence>
<dbReference type="Proteomes" id="UP000005289">
    <property type="component" value="Chromosome"/>
</dbReference>
<dbReference type="EMBL" id="CP007029">
    <property type="protein sequence ID" value="AHF00108.1"/>
    <property type="molecule type" value="Genomic_DNA"/>
</dbReference>
<dbReference type="KEGG" id="tti:THITH_09670"/>
<name>W0DS56_9GAMM</name>
<organism evidence="1 2">
    <name type="scientific">Thioalkalivibrio paradoxus ARh 1</name>
    <dbReference type="NCBI Taxonomy" id="713585"/>
    <lineage>
        <taxon>Bacteria</taxon>
        <taxon>Pseudomonadati</taxon>
        <taxon>Pseudomonadota</taxon>
        <taxon>Gammaproteobacteria</taxon>
        <taxon>Chromatiales</taxon>
        <taxon>Ectothiorhodospiraceae</taxon>
        <taxon>Thioalkalivibrio</taxon>
    </lineage>
</organism>
<protein>
    <submittedName>
        <fullName evidence="1">Uncharacterized protein</fullName>
    </submittedName>
</protein>
<accession>W0DS56</accession>
<gene>
    <name evidence="1" type="ORF">THITH_09670</name>
</gene>
<dbReference type="HOGENOM" id="CLU_2686666_0_0_6"/>
<evidence type="ECO:0000313" key="1">
    <source>
        <dbReference type="EMBL" id="AHF00108.1"/>
    </source>
</evidence>
<dbReference type="AlphaFoldDB" id="W0DS56"/>